<sequence>MIFNLKKDVSNGVKAIGKVYYSSIIVVTSPLPFSHDRTDHTVKSPVQRQRNEVGLAKEGSRETRGLVIRAGWDFIEDVLGVCGIRMPVFCPGHGLALGSPAFVVVNGKLFALDKARVSF</sequence>
<evidence type="ECO:0000313" key="1">
    <source>
        <dbReference type="EMBL" id="GBO28320.1"/>
    </source>
</evidence>
<proteinExistence type="predicted"/>
<organism evidence="1 2">
    <name type="scientific">Araneus ventricosus</name>
    <name type="common">Orbweaver spider</name>
    <name type="synonym">Epeira ventricosa</name>
    <dbReference type="NCBI Taxonomy" id="182803"/>
    <lineage>
        <taxon>Eukaryota</taxon>
        <taxon>Metazoa</taxon>
        <taxon>Ecdysozoa</taxon>
        <taxon>Arthropoda</taxon>
        <taxon>Chelicerata</taxon>
        <taxon>Arachnida</taxon>
        <taxon>Araneae</taxon>
        <taxon>Araneomorphae</taxon>
        <taxon>Entelegynae</taxon>
        <taxon>Araneoidea</taxon>
        <taxon>Araneidae</taxon>
        <taxon>Araneus</taxon>
    </lineage>
</organism>
<keyword evidence="2" id="KW-1185">Reference proteome</keyword>
<reference evidence="1 2" key="1">
    <citation type="journal article" date="2019" name="Sci. Rep.">
        <title>Orb-weaving spider Araneus ventricosus genome elucidates the spidroin gene catalogue.</title>
        <authorList>
            <person name="Kono N."/>
            <person name="Nakamura H."/>
            <person name="Ohtoshi R."/>
            <person name="Moran D.A.P."/>
            <person name="Shinohara A."/>
            <person name="Yoshida Y."/>
            <person name="Fujiwara M."/>
            <person name="Mori M."/>
            <person name="Tomita M."/>
            <person name="Arakawa K."/>
        </authorList>
    </citation>
    <scope>NUCLEOTIDE SEQUENCE [LARGE SCALE GENOMIC DNA]</scope>
</reference>
<gene>
    <name evidence="1" type="ORF">AVEN_271734_1</name>
</gene>
<accession>A0A4Y2VWP6</accession>
<evidence type="ECO:0000313" key="2">
    <source>
        <dbReference type="Proteomes" id="UP000499080"/>
    </source>
</evidence>
<dbReference type="EMBL" id="BGPR01051363">
    <property type="protein sequence ID" value="GBO28320.1"/>
    <property type="molecule type" value="Genomic_DNA"/>
</dbReference>
<dbReference type="AlphaFoldDB" id="A0A4Y2VWP6"/>
<protein>
    <submittedName>
        <fullName evidence="1">Uncharacterized protein</fullName>
    </submittedName>
</protein>
<dbReference type="Proteomes" id="UP000499080">
    <property type="component" value="Unassembled WGS sequence"/>
</dbReference>
<comment type="caution">
    <text evidence="1">The sequence shown here is derived from an EMBL/GenBank/DDBJ whole genome shotgun (WGS) entry which is preliminary data.</text>
</comment>
<name>A0A4Y2VWP6_ARAVE</name>